<evidence type="ECO:0000313" key="1">
    <source>
        <dbReference type="EMBL" id="WLJ25571.1"/>
    </source>
</evidence>
<sequence>MDFVFVDELPPIQGRTTIDDERAEELIDEMLANPGKWAKVPYVWLYPDAEGQEEKKLIGRARNLSNRIHRGEIRPFSGYPCECCTRKTDFYIRINATKRQLKEMGF</sequence>
<protein>
    <submittedName>
        <fullName evidence="1">Uncharacterized protein</fullName>
    </submittedName>
</protein>
<reference evidence="1" key="1">
    <citation type="submission" date="2023-04" db="EMBL/GenBank/DDBJ databases">
        <title>The human skin virome in hidradenitis suppurativa patients.</title>
        <authorList>
            <person name="Jansen D."/>
        </authorList>
    </citation>
    <scope>NUCLEOTIDE SEQUENCE</scope>
    <source>
        <strain evidence="1">VC1_JansenPhageB</strain>
    </source>
</reference>
<organism evidence="1">
    <name type="scientific">Actinobacteria phage HS02</name>
    <dbReference type="NCBI Taxonomy" id="3056388"/>
    <lineage>
        <taxon>Viruses</taxon>
    </lineage>
</organism>
<dbReference type="EMBL" id="OQ890312">
    <property type="protein sequence ID" value="WLJ25571.1"/>
    <property type="molecule type" value="Genomic_DNA"/>
</dbReference>
<accession>A0AA49X228</accession>
<name>A0AA49X228_9VIRU</name>
<proteinExistence type="predicted"/>